<name>A0ABW3KIM3_9GAMM</name>
<dbReference type="RefSeq" id="WP_379557872.1">
    <property type="nucleotide sequence ID" value="NZ_JBHTJS010000028.1"/>
</dbReference>
<accession>A0ABW3KIM3</accession>
<dbReference type="Proteomes" id="UP001597048">
    <property type="component" value="Unassembled WGS sequence"/>
</dbReference>
<comment type="caution">
    <text evidence="1">The sequence shown here is derived from an EMBL/GenBank/DDBJ whole genome shotgun (WGS) entry which is preliminary data.</text>
</comment>
<sequence length="84" mass="8974">MKGVENVILVEGAGKLRNCKISIKGNNTITIKDGANVSYSQLNIAGDHCDITTGENTDIGGAIFHQKVITQHSALEVTACYQEI</sequence>
<organism evidence="1 2">
    <name type="scientific">Oceanisphaera ostreae</name>
    <dbReference type="NCBI Taxonomy" id="914151"/>
    <lineage>
        <taxon>Bacteria</taxon>
        <taxon>Pseudomonadati</taxon>
        <taxon>Pseudomonadota</taxon>
        <taxon>Gammaproteobacteria</taxon>
        <taxon>Aeromonadales</taxon>
        <taxon>Aeromonadaceae</taxon>
        <taxon>Oceanisphaera</taxon>
    </lineage>
</organism>
<protein>
    <submittedName>
        <fullName evidence="1">Uncharacterized protein</fullName>
    </submittedName>
</protein>
<evidence type="ECO:0000313" key="1">
    <source>
        <dbReference type="EMBL" id="MFD1007881.1"/>
    </source>
</evidence>
<dbReference type="EMBL" id="JBHTJS010000028">
    <property type="protein sequence ID" value="MFD1007881.1"/>
    <property type="molecule type" value="Genomic_DNA"/>
</dbReference>
<evidence type="ECO:0000313" key="2">
    <source>
        <dbReference type="Proteomes" id="UP001597048"/>
    </source>
</evidence>
<gene>
    <name evidence="1" type="ORF">ACFQ1C_06920</name>
</gene>
<keyword evidence="2" id="KW-1185">Reference proteome</keyword>
<reference evidence="2" key="1">
    <citation type="journal article" date="2019" name="Int. J. Syst. Evol. Microbiol.">
        <title>The Global Catalogue of Microorganisms (GCM) 10K type strain sequencing project: providing services to taxonomists for standard genome sequencing and annotation.</title>
        <authorList>
            <consortium name="The Broad Institute Genomics Platform"/>
            <consortium name="The Broad Institute Genome Sequencing Center for Infectious Disease"/>
            <person name="Wu L."/>
            <person name="Ma J."/>
        </authorList>
    </citation>
    <scope>NUCLEOTIDE SEQUENCE [LARGE SCALE GENOMIC DNA]</scope>
    <source>
        <strain evidence="2">CCUG 60525</strain>
    </source>
</reference>
<proteinExistence type="predicted"/>